<dbReference type="PROSITE" id="PS51704">
    <property type="entry name" value="GP_PDE"/>
    <property type="match status" value="1"/>
</dbReference>
<evidence type="ECO:0000313" key="3">
    <source>
        <dbReference type="Proteomes" id="UP001528912"/>
    </source>
</evidence>
<name>A0ABT6CAE5_9MICO</name>
<comment type="caution">
    <text evidence="2">The sequence shown here is derived from an EMBL/GenBank/DDBJ whole genome shotgun (WGS) entry which is preliminary data.</text>
</comment>
<dbReference type="Gene3D" id="3.20.20.190">
    <property type="entry name" value="Phosphatidylinositol (PI) phosphodiesterase"/>
    <property type="match status" value="1"/>
</dbReference>
<dbReference type="PANTHER" id="PTHR43805:SF1">
    <property type="entry name" value="GP-PDE DOMAIN-CONTAINING PROTEIN"/>
    <property type="match status" value="1"/>
</dbReference>
<dbReference type="RefSeq" id="WP_277193119.1">
    <property type="nucleotide sequence ID" value="NZ_JAROAV010000043.1"/>
</dbReference>
<evidence type="ECO:0000259" key="1">
    <source>
        <dbReference type="PROSITE" id="PS51704"/>
    </source>
</evidence>
<gene>
    <name evidence="2" type="ORF">P4R38_16520</name>
</gene>
<organism evidence="2 3">
    <name type="scientific">Luteipulveratus flavus</name>
    <dbReference type="NCBI Taxonomy" id="3031728"/>
    <lineage>
        <taxon>Bacteria</taxon>
        <taxon>Bacillati</taxon>
        <taxon>Actinomycetota</taxon>
        <taxon>Actinomycetes</taxon>
        <taxon>Micrococcales</taxon>
        <taxon>Dermacoccaceae</taxon>
        <taxon>Luteipulveratus</taxon>
    </lineage>
</organism>
<dbReference type="InterPro" id="IPR030395">
    <property type="entry name" value="GP_PDE_dom"/>
</dbReference>
<dbReference type="InterPro" id="IPR017946">
    <property type="entry name" value="PLC-like_Pdiesterase_TIM-brl"/>
</dbReference>
<dbReference type="EMBL" id="JAROAV010000043">
    <property type="protein sequence ID" value="MDF8265853.1"/>
    <property type="molecule type" value="Genomic_DNA"/>
</dbReference>
<dbReference type="CDD" id="cd08561">
    <property type="entry name" value="GDPD_cytoplasmic_ScUgpQ2_like"/>
    <property type="match status" value="1"/>
</dbReference>
<dbReference type="PANTHER" id="PTHR43805">
    <property type="entry name" value="GLYCEROPHOSPHORYL DIESTER PHOSPHODIESTERASE"/>
    <property type="match status" value="1"/>
</dbReference>
<dbReference type="Proteomes" id="UP001528912">
    <property type="component" value="Unassembled WGS sequence"/>
</dbReference>
<sequence>MARTAYLEHDGTVAMAHRGFSREGLENTMVAFAAAVELGYAYVETDVHATSDGVLLAFHDSTLDRVTDGTGAIHDQPYHRVRTARIGGREPIPTLEDLLGAWPDLKVNIDIKAAPAITPLVETIERHRAHERVCVTSFSDRRRRTALRRLSRPVATSAGQVRTAAFVAARSAGLGGAAVTALRGIDCLQVPVRSGRVPIVTRSALRAAHAAGAQVHVWTINEPDEMERLLDLGVNGLITDRADLLKDVLQQRGSWS</sequence>
<dbReference type="SUPFAM" id="SSF51695">
    <property type="entry name" value="PLC-like phosphodiesterases"/>
    <property type="match status" value="1"/>
</dbReference>
<evidence type="ECO:0000313" key="2">
    <source>
        <dbReference type="EMBL" id="MDF8265853.1"/>
    </source>
</evidence>
<feature type="domain" description="GP-PDE" evidence="1">
    <location>
        <begin position="12"/>
        <end position="249"/>
    </location>
</feature>
<proteinExistence type="predicted"/>
<accession>A0ABT6CAE5</accession>
<reference evidence="2 3" key="1">
    <citation type="submission" date="2023-03" db="EMBL/GenBank/DDBJ databases">
        <title>YIM 133296 draft genome.</title>
        <authorList>
            <person name="Xiong L."/>
        </authorList>
    </citation>
    <scope>NUCLEOTIDE SEQUENCE [LARGE SCALE GENOMIC DNA]</scope>
    <source>
        <strain evidence="2 3">YIM 133296</strain>
    </source>
</reference>
<dbReference type="Pfam" id="PF03009">
    <property type="entry name" value="GDPD"/>
    <property type="match status" value="1"/>
</dbReference>
<keyword evidence="3" id="KW-1185">Reference proteome</keyword>
<protein>
    <submittedName>
        <fullName evidence="2">Glycerophosphodiester phosphodiesterase</fullName>
    </submittedName>
</protein>